<accession>A0A1Z5KRV7</accession>
<dbReference type="AlphaFoldDB" id="A0A1Z5KRV7"/>
<dbReference type="Proteomes" id="UP000198406">
    <property type="component" value="Unassembled WGS sequence"/>
</dbReference>
<name>A0A1Z5KRV7_FISSO</name>
<keyword evidence="4" id="KW-1185">Reference proteome</keyword>
<protein>
    <recommendedName>
        <fullName evidence="5">CP12 domain-containing protein</fullName>
    </recommendedName>
</protein>
<feature type="signal peptide" evidence="2">
    <location>
        <begin position="1"/>
        <end position="21"/>
    </location>
</feature>
<feature type="compositionally biased region" description="Basic and acidic residues" evidence="1">
    <location>
        <begin position="152"/>
        <end position="168"/>
    </location>
</feature>
<evidence type="ECO:0000313" key="4">
    <source>
        <dbReference type="Proteomes" id="UP000198406"/>
    </source>
</evidence>
<organism evidence="3 4">
    <name type="scientific">Fistulifera solaris</name>
    <name type="common">Oleaginous diatom</name>
    <dbReference type="NCBI Taxonomy" id="1519565"/>
    <lineage>
        <taxon>Eukaryota</taxon>
        <taxon>Sar</taxon>
        <taxon>Stramenopiles</taxon>
        <taxon>Ochrophyta</taxon>
        <taxon>Bacillariophyta</taxon>
        <taxon>Bacillariophyceae</taxon>
        <taxon>Bacillariophycidae</taxon>
        <taxon>Naviculales</taxon>
        <taxon>Naviculaceae</taxon>
        <taxon>Fistulifera</taxon>
    </lineage>
</organism>
<evidence type="ECO:0008006" key="5">
    <source>
        <dbReference type="Google" id="ProtNLM"/>
    </source>
</evidence>
<sequence length="223" mass="24406">MKFNAILFGTTLFATSNAASAFVLNFKRATFVTALSPLQSQTSPTSEASENAVQAALAASKKYGPSSAEARVAWDVVEELSAARSHANEDIEVRTVKSAELRGYLEEFSASEEMKMKLARMKALAEEIQAIKMTSPSSSQDKSPSSPAVQDALKKAKEARAKHGDHSPEAKLAWEALEEIASKESHKKDFEEAINYDEECYVDSAMEVCKAMEELKMKLSRSL</sequence>
<proteinExistence type="predicted"/>
<feature type="chain" id="PRO_5013051986" description="CP12 domain-containing protein" evidence="2">
    <location>
        <begin position="22"/>
        <end position="223"/>
    </location>
</feature>
<dbReference type="Pfam" id="PF02672">
    <property type="entry name" value="CP12"/>
    <property type="match status" value="2"/>
</dbReference>
<comment type="caution">
    <text evidence="3">The sequence shown here is derived from an EMBL/GenBank/DDBJ whole genome shotgun (WGS) entry which is preliminary data.</text>
</comment>
<gene>
    <name evidence="3" type="ORF">FisN_20Lh129</name>
</gene>
<feature type="region of interest" description="Disordered" evidence="1">
    <location>
        <begin position="133"/>
        <end position="168"/>
    </location>
</feature>
<evidence type="ECO:0000313" key="3">
    <source>
        <dbReference type="EMBL" id="GAX28835.1"/>
    </source>
</evidence>
<dbReference type="OrthoDB" id="49346at2759"/>
<dbReference type="InParanoid" id="A0A1Z5KRV7"/>
<feature type="compositionally biased region" description="Low complexity" evidence="1">
    <location>
        <begin position="135"/>
        <end position="147"/>
    </location>
</feature>
<evidence type="ECO:0000256" key="1">
    <source>
        <dbReference type="SAM" id="MobiDB-lite"/>
    </source>
</evidence>
<evidence type="ECO:0000256" key="2">
    <source>
        <dbReference type="SAM" id="SignalP"/>
    </source>
</evidence>
<dbReference type="EMBL" id="BDSP01000283">
    <property type="protein sequence ID" value="GAX28835.1"/>
    <property type="molecule type" value="Genomic_DNA"/>
</dbReference>
<keyword evidence="2" id="KW-0732">Signal</keyword>
<reference evidence="3 4" key="1">
    <citation type="journal article" date="2015" name="Plant Cell">
        <title>Oil accumulation by the oleaginous diatom Fistulifera solaris as revealed by the genome and transcriptome.</title>
        <authorList>
            <person name="Tanaka T."/>
            <person name="Maeda Y."/>
            <person name="Veluchamy A."/>
            <person name="Tanaka M."/>
            <person name="Abida H."/>
            <person name="Marechal E."/>
            <person name="Bowler C."/>
            <person name="Muto M."/>
            <person name="Sunaga Y."/>
            <person name="Tanaka M."/>
            <person name="Yoshino T."/>
            <person name="Taniguchi T."/>
            <person name="Fukuda Y."/>
            <person name="Nemoto M."/>
            <person name="Matsumoto M."/>
            <person name="Wong P.S."/>
            <person name="Aburatani S."/>
            <person name="Fujibuchi W."/>
        </authorList>
    </citation>
    <scope>NUCLEOTIDE SEQUENCE [LARGE SCALE GENOMIC DNA]</scope>
    <source>
        <strain evidence="3 4">JPCC DA0580</strain>
    </source>
</reference>